<dbReference type="GeneID" id="64871660"/>
<dbReference type="Proteomes" id="UP000509248">
    <property type="component" value="Segment"/>
</dbReference>
<dbReference type="RefSeq" id="YP_010062027.1">
    <property type="nucleotide sequence ID" value="NC_054789.1"/>
</dbReference>
<dbReference type="KEGG" id="vg:64871660"/>
<evidence type="ECO:0000313" key="1">
    <source>
        <dbReference type="EMBL" id="QKO02469.1"/>
    </source>
</evidence>
<dbReference type="EMBL" id="MT553337">
    <property type="protein sequence ID" value="QKO02469.1"/>
    <property type="molecule type" value="Genomic_DNA"/>
</dbReference>
<organism evidence="1 2">
    <name type="scientific">Mycobacterium phage DroogsArmy</name>
    <dbReference type="NCBI Taxonomy" id="2744011"/>
    <lineage>
        <taxon>Viruses</taxon>
        <taxon>Duplodnaviria</taxon>
        <taxon>Heunggongvirae</taxon>
        <taxon>Uroviricota</taxon>
        <taxon>Caudoviricetes</taxon>
        <taxon>Timshelvirus</taxon>
        <taxon>Timshelvirus droogsarmy</taxon>
    </lineage>
</organism>
<keyword evidence="2" id="KW-1185">Reference proteome</keyword>
<evidence type="ECO:0000313" key="2">
    <source>
        <dbReference type="Proteomes" id="UP000509248"/>
    </source>
</evidence>
<gene>
    <name evidence="1" type="primary">73</name>
    <name evidence="1" type="ORF">SEA_DROOGSARMY_73</name>
</gene>
<proteinExistence type="predicted"/>
<accession>A0A6N0A737</accession>
<name>A0A6N0A737_9CAUD</name>
<protein>
    <submittedName>
        <fullName evidence="1">Uncharacterized protein</fullName>
    </submittedName>
</protein>
<sequence length="112" mass="12840">MATKLVHAETVDTVLLDGWIATLEQSLKEARERQAEAKRPLEPAGKDVVIRFRKYDRRYSFAALKVVGIGYPKWFLTQDGTRSSRQGKAPMVWSDLLDFIGERNWDTIEVLS</sequence>
<reference evidence="1 2" key="1">
    <citation type="submission" date="2020-06" db="EMBL/GenBank/DDBJ databases">
        <authorList>
            <person name="Fast K.M."/>
            <person name="Johnson K."/>
            <person name="Mayfield K.N."/>
            <person name="Stephens L.A."/>
            <person name="Reid T.H."/>
            <person name="Ryan E.D."/>
            <person name="Keener T.W."/>
            <person name="Sandel M.W."/>
            <person name="Garlena R.A."/>
            <person name="Russell D.A."/>
            <person name="Pope W.H."/>
            <person name="Jacobs-Sera D."/>
            <person name="Hatfull G.F."/>
        </authorList>
    </citation>
    <scope>NUCLEOTIDE SEQUENCE [LARGE SCALE GENOMIC DNA]</scope>
</reference>